<dbReference type="NCBIfam" id="NF002978">
    <property type="entry name" value="PRK03673.1"/>
    <property type="match status" value="1"/>
</dbReference>
<dbReference type="AlphaFoldDB" id="A0A2X4UJ74"/>
<accession>A0A2X4UJ74</accession>
<evidence type="ECO:0000259" key="2">
    <source>
        <dbReference type="SMART" id="SM00852"/>
    </source>
</evidence>
<dbReference type="PANTHER" id="PTHR13939:SF0">
    <property type="entry name" value="NMN AMIDOHYDROLASE-LIKE PROTEIN YFAY"/>
    <property type="match status" value="1"/>
</dbReference>
<dbReference type="InterPro" id="IPR001453">
    <property type="entry name" value="MoaB/Mog_dom"/>
</dbReference>
<comment type="similarity">
    <text evidence="1">Belongs to the CinA family.</text>
</comment>
<dbReference type="OrthoDB" id="9801454at2"/>
<evidence type="ECO:0000256" key="1">
    <source>
        <dbReference type="HAMAP-Rule" id="MF_00226"/>
    </source>
</evidence>
<name>A0A2X4UJ74_9GAMM</name>
<dbReference type="NCBIfam" id="TIGR00177">
    <property type="entry name" value="molyb_syn"/>
    <property type="match status" value="1"/>
</dbReference>
<dbReference type="PIRSF" id="PIRSF006728">
    <property type="entry name" value="CinA"/>
    <property type="match status" value="1"/>
</dbReference>
<reference evidence="3 4" key="1">
    <citation type="submission" date="2018-06" db="EMBL/GenBank/DDBJ databases">
        <authorList>
            <consortium name="Pathogen Informatics"/>
            <person name="Doyle S."/>
        </authorList>
    </citation>
    <scope>NUCLEOTIDE SEQUENCE [LARGE SCALE GENOMIC DNA]</scope>
    <source>
        <strain evidence="3 4">NCTC12151</strain>
    </source>
</reference>
<dbReference type="CDD" id="cd00885">
    <property type="entry name" value="cinA"/>
    <property type="match status" value="1"/>
</dbReference>
<dbReference type="InterPro" id="IPR008135">
    <property type="entry name" value="Competence-induced_CinA"/>
</dbReference>
<proteinExistence type="inferred from homology"/>
<dbReference type="PANTHER" id="PTHR13939">
    <property type="entry name" value="NICOTINAMIDE-NUCLEOTIDE AMIDOHYDROLASE PNCC"/>
    <property type="match status" value="1"/>
</dbReference>
<organism evidence="3 4">
    <name type="scientific">Leminorella richardii</name>
    <dbReference type="NCBI Taxonomy" id="158841"/>
    <lineage>
        <taxon>Bacteria</taxon>
        <taxon>Pseudomonadati</taxon>
        <taxon>Pseudomonadota</taxon>
        <taxon>Gammaproteobacteria</taxon>
        <taxon>Enterobacterales</taxon>
        <taxon>Budviciaceae</taxon>
        <taxon>Leminorella</taxon>
    </lineage>
</organism>
<dbReference type="InterPro" id="IPR036425">
    <property type="entry name" value="MoaB/Mog-like_dom_sf"/>
</dbReference>
<feature type="domain" description="MoaB/Mog" evidence="2">
    <location>
        <begin position="5"/>
        <end position="172"/>
    </location>
</feature>
<dbReference type="SMART" id="SM00852">
    <property type="entry name" value="MoCF_biosynth"/>
    <property type="match status" value="1"/>
</dbReference>
<keyword evidence="4" id="KW-1185">Reference proteome</keyword>
<evidence type="ECO:0000313" key="3">
    <source>
        <dbReference type="EMBL" id="SQI39033.1"/>
    </source>
</evidence>
<dbReference type="SUPFAM" id="SSF142433">
    <property type="entry name" value="CinA-like"/>
    <property type="match status" value="1"/>
</dbReference>
<dbReference type="InterPro" id="IPR036653">
    <property type="entry name" value="CinA-like_C"/>
</dbReference>
<dbReference type="Proteomes" id="UP000249005">
    <property type="component" value="Chromosome 1"/>
</dbReference>
<evidence type="ECO:0000313" key="4">
    <source>
        <dbReference type="Proteomes" id="UP000249005"/>
    </source>
</evidence>
<dbReference type="HAMAP" id="MF_00226_B">
    <property type="entry name" value="CinA_B"/>
    <property type="match status" value="1"/>
</dbReference>
<protein>
    <recommendedName>
        <fullName evidence="1">CinA-like protein</fullName>
    </recommendedName>
</protein>
<dbReference type="Gene3D" id="3.40.980.10">
    <property type="entry name" value="MoaB/Mog-like domain"/>
    <property type="match status" value="1"/>
</dbReference>
<dbReference type="KEGG" id="lri:NCTC12151_01287"/>
<sequence length="401" mass="43612">MLIVEMMSTGDEVLHGQIVDTNAAWLADVFFQQGLPLSTRTTVGDELDTLISTLLERSLYADVLIVNGGLGPTSDDLSAQAAAAAAGVELVEHPEWIAHMESYFADRGRPMSVSNRKQAMLPSCAELVDNPVGTACGFSLVINDCLMFFTPGVPSEFKVMVNDQILPRLRQLYALPQPPLCLRLTTFGRTESGLAQQFDSLPLPEGCVMGYRSSAPIIELKLTGPAKQQEAMEAAWQQVKQGVASNILFEGTDGLPASVVRKLTEKGLTLAVSESFSAGLLSWGLTSVEAPLRGAEVVPKGEETSTLETFLARAKRVAEQYGAEIGLAVGEYQEGTLSVALCTPTNSIALRLRYMPRNHSVRVQQDVAVALALDTLSRWLRGRADFGQHYEWLEEQDIIIR</sequence>
<gene>
    <name evidence="3" type="primary">yfaY</name>
    <name evidence="3" type="ORF">NCTC12151_01287</name>
</gene>
<dbReference type="InterPro" id="IPR050101">
    <property type="entry name" value="CinA"/>
</dbReference>
<dbReference type="RefSeq" id="WP_111739891.1">
    <property type="nucleotide sequence ID" value="NZ_LR698987.1"/>
</dbReference>
<dbReference type="SUPFAM" id="SSF53218">
    <property type="entry name" value="Molybdenum cofactor biosynthesis proteins"/>
    <property type="match status" value="1"/>
</dbReference>
<dbReference type="EMBL" id="LS483470">
    <property type="protein sequence ID" value="SQI39033.1"/>
    <property type="molecule type" value="Genomic_DNA"/>
</dbReference>
<dbReference type="NCBIfam" id="TIGR00200">
    <property type="entry name" value="cinA_nterm"/>
    <property type="match status" value="1"/>
</dbReference>
<dbReference type="Pfam" id="PF00994">
    <property type="entry name" value="MoCF_biosynth"/>
    <property type="match status" value="1"/>
</dbReference>